<organism evidence="2 3">
    <name type="scientific">Penicillium patulum</name>
    <name type="common">Penicillium griseofulvum</name>
    <dbReference type="NCBI Taxonomy" id="5078"/>
    <lineage>
        <taxon>Eukaryota</taxon>
        <taxon>Fungi</taxon>
        <taxon>Dikarya</taxon>
        <taxon>Ascomycota</taxon>
        <taxon>Pezizomycotina</taxon>
        <taxon>Eurotiomycetes</taxon>
        <taxon>Eurotiomycetidae</taxon>
        <taxon>Eurotiales</taxon>
        <taxon>Aspergillaceae</taxon>
        <taxon>Penicillium</taxon>
    </lineage>
</organism>
<dbReference type="AlphaFoldDB" id="A0A135LEQ5"/>
<name>A0A135LEQ5_PENPA</name>
<reference evidence="2 3" key="1">
    <citation type="journal article" date="2016" name="BMC Genomics">
        <title>Genome sequencing and secondary metabolism of the postharvest pathogen Penicillium griseofulvum.</title>
        <authorList>
            <person name="Banani H."/>
            <person name="Marcet-Houben M."/>
            <person name="Ballester A.R."/>
            <person name="Abbruscato P."/>
            <person name="Gonzalez-Candelas L."/>
            <person name="Gabaldon T."/>
            <person name="Spadaro D."/>
        </authorList>
    </citation>
    <scope>NUCLEOTIDE SEQUENCE [LARGE SCALE GENOMIC DNA]</scope>
    <source>
        <strain evidence="2 3">PG3</strain>
    </source>
</reference>
<dbReference type="Proteomes" id="UP000070168">
    <property type="component" value="Unassembled WGS sequence"/>
</dbReference>
<protein>
    <submittedName>
        <fullName evidence="2">Uncharacterized protein</fullName>
    </submittedName>
</protein>
<dbReference type="STRING" id="5078.A0A135LEQ5"/>
<evidence type="ECO:0000313" key="3">
    <source>
        <dbReference type="Proteomes" id="UP000070168"/>
    </source>
</evidence>
<comment type="caution">
    <text evidence="2">The sequence shown here is derived from an EMBL/GenBank/DDBJ whole genome shotgun (WGS) entry which is preliminary data.</text>
</comment>
<proteinExistence type="predicted"/>
<sequence length="329" mass="37143">MLQRFIVLNHSSNLEMTLQTLPLEILCMIIRFIGSDQLRKQEACGLLVCKLWYEVAKPLLLEDLKLSATQLVQVPDNVYPKLKAFLRELTIDVHGPEDWPAERDIAKFNEILTSLVERSNHLASLTLHVRSQFDLDNPLAPRQQYISTWDPTQFLTVLGTSNLSHLVIDTYGSEMSNAVHICPLLALQMPSLKSVRLRLCRICPQILEFPRGDSAIPSQIESLIINLSLQNVDRFSAGFSHHCTEPRRALDLYKEMTTTGIEIAKQNPSLKVFKILCHRHPYSDTMTMNCITGVKTILDGTWDWGDEGVSEPDEASPAHFSSTDSDDSS</sequence>
<dbReference type="RefSeq" id="XP_040646010.1">
    <property type="nucleotide sequence ID" value="XM_040789057.1"/>
</dbReference>
<dbReference type="EMBL" id="LHQR01000065">
    <property type="protein sequence ID" value="KXG47474.1"/>
    <property type="molecule type" value="Genomic_DNA"/>
</dbReference>
<evidence type="ECO:0000256" key="1">
    <source>
        <dbReference type="SAM" id="MobiDB-lite"/>
    </source>
</evidence>
<keyword evidence="3" id="KW-1185">Reference proteome</keyword>
<dbReference type="OMA" id="RWYAIAK"/>
<dbReference type="OrthoDB" id="3637487at2759"/>
<dbReference type="GeneID" id="63704357"/>
<evidence type="ECO:0000313" key="2">
    <source>
        <dbReference type="EMBL" id="KXG47474.1"/>
    </source>
</evidence>
<feature type="compositionally biased region" description="Acidic residues" evidence="1">
    <location>
        <begin position="305"/>
        <end position="314"/>
    </location>
</feature>
<gene>
    <name evidence="2" type="ORF">PGRI_013440</name>
</gene>
<accession>A0A135LEQ5</accession>
<feature type="region of interest" description="Disordered" evidence="1">
    <location>
        <begin position="305"/>
        <end position="329"/>
    </location>
</feature>